<sequence length="261" mass="28197">MTAQALADYVPDRSLAAKIRRRLTRWQVAAPLSVQPRETYICFTFDDFPKSAADTGAEILDEVGAKGGYYACTGMAGTTGTMGDLFDERDLAPLTAAGHEICAHTESHIDCARTSMKDVLIDIDTNLARLREMGHTLPVTQFAWPYGETSAGLKPALTTKFEAVRGILPGVNNKGADLMQLSAYELDADEASTARAAAAIEAAARNPTWLFVFTHDVRQNGSPWGTTPDSLRRLVRLARDTGANLVTPSRAVQEILGKDPA</sequence>
<keyword evidence="7" id="KW-0326">Glycosidase</keyword>
<dbReference type="Gene3D" id="3.20.20.370">
    <property type="entry name" value="Glycoside hydrolase/deacetylase"/>
    <property type="match status" value="1"/>
</dbReference>
<keyword evidence="7" id="KW-0378">Hydrolase</keyword>
<evidence type="ECO:0000313" key="7">
    <source>
        <dbReference type="EMBL" id="GGB80551.1"/>
    </source>
</evidence>
<evidence type="ECO:0000313" key="8">
    <source>
        <dbReference type="Proteomes" id="UP000628854"/>
    </source>
</evidence>
<organism evidence="7 8">
    <name type="scientific">Henriciella pelagia</name>
    <dbReference type="NCBI Taxonomy" id="1977912"/>
    <lineage>
        <taxon>Bacteria</taxon>
        <taxon>Pseudomonadati</taxon>
        <taxon>Pseudomonadota</taxon>
        <taxon>Alphaproteobacteria</taxon>
        <taxon>Hyphomonadales</taxon>
        <taxon>Hyphomonadaceae</taxon>
        <taxon>Henriciella</taxon>
    </lineage>
</organism>
<proteinExistence type="inferred from homology"/>
<evidence type="ECO:0000256" key="2">
    <source>
        <dbReference type="ARBA" id="ARBA00010973"/>
    </source>
</evidence>
<reference evidence="8" key="1">
    <citation type="journal article" date="2019" name="Int. J. Syst. Evol. Microbiol.">
        <title>The Global Catalogue of Microorganisms (GCM) 10K type strain sequencing project: providing services to taxonomists for standard genome sequencing and annotation.</title>
        <authorList>
            <consortium name="The Broad Institute Genomics Platform"/>
            <consortium name="The Broad Institute Genome Sequencing Center for Infectious Disease"/>
            <person name="Wu L."/>
            <person name="Ma J."/>
        </authorList>
    </citation>
    <scope>NUCLEOTIDE SEQUENCE [LARGE SCALE GENOMIC DNA]</scope>
    <source>
        <strain evidence="8">CGMCC 1.15928</strain>
    </source>
</reference>
<dbReference type="InterPro" id="IPR011330">
    <property type="entry name" value="Glyco_hydro/deAcase_b/a-brl"/>
</dbReference>
<comment type="similarity">
    <text evidence="2">Belongs to the polysaccharide deacetylase family.</text>
</comment>
<keyword evidence="7" id="KW-0858">Xylan degradation</keyword>
<comment type="function">
    <text evidence="1">Is involved in generating a small heat-stable compound (Nod), an acylated oligomer of N-acetylglucosamine, that stimulates mitosis in various plant protoplasts.</text>
</comment>
<dbReference type="InterPro" id="IPR051398">
    <property type="entry name" value="Polysacch_Deacetylase"/>
</dbReference>
<dbReference type="Proteomes" id="UP000628854">
    <property type="component" value="Unassembled WGS sequence"/>
</dbReference>
<evidence type="ECO:0000256" key="3">
    <source>
        <dbReference type="ARBA" id="ARBA00020071"/>
    </source>
</evidence>
<feature type="domain" description="NodB homology" evidence="6">
    <location>
        <begin position="36"/>
        <end position="152"/>
    </location>
</feature>
<keyword evidence="8" id="KW-1185">Reference proteome</keyword>
<dbReference type="InterPro" id="IPR002509">
    <property type="entry name" value="NODB_dom"/>
</dbReference>
<dbReference type="Pfam" id="PF01522">
    <property type="entry name" value="Polysacc_deac_1"/>
    <property type="match status" value="1"/>
</dbReference>
<gene>
    <name evidence="7" type="ORF">GCM10011503_31640</name>
</gene>
<evidence type="ECO:0000256" key="4">
    <source>
        <dbReference type="ARBA" id="ARBA00022729"/>
    </source>
</evidence>
<name>A0ABQ1JWW3_9PROT</name>
<dbReference type="PANTHER" id="PTHR34216:SF11">
    <property type="entry name" value="CHITOOLIGOSACCHARIDE DEACETYLASE"/>
    <property type="match status" value="1"/>
</dbReference>
<dbReference type="EMBL" id="BMKF01000003">
    <property type="protein sequence ID" value="GGB80551.1"/>
    <property type="molecule type" value="Genomic_DNA"/>
</dbReference>
<accession>A0ABQ1JWW3</accession>
<evidence type="ECO:0000256" key="1">
    <source>
        <dbReference type="ARBA" id="ARBA00003236"/>
    </source>
</evidence>
<evidence type="ECO:0000256" key="5">
    <source>
        <dbReference type="ARBA" id="ARBA00032976"/>
    </source>
</evidence>
<dbReference type="GO" id="GO:0045493">
    <property type="term" value="P:xylan catabolic process"/>
    <property type="evidence" value="ECO:0007669"/>
    <property type="project" value="UniProtKB-KW"/>
</dbReference>
<evidence type="ECO:0000259" key="6">
    <source>
        <dbReference type="Pfam" id="PF01522"/>
    </source>
</evidence>
<dbReference type="RefSeq" id="WP_084394868.1">
    <property type="nucleotide sequence ID" value="NZ_BMKF01000003.1"/>
</dbReference>
<keyword evidence="7" id="KW-0119">Carbohydrate metabolism</keyword>
<dbReference type="PANTHER" id="PTHR34216">
    <property type="match status" value="1"/>
</dbReference>
<keyword evidence="7" id="KW-0624">Polysaccharide degradation</keyword>
<dbReference type="SUPFAM" id="SSF88713">
    <property type="entry name" value="Glycoside hydrolase/deacetylase"/>
    <property type="match status" value="1"/>
</dbReference>
<keyword evidence="4" id="KW-0732">Signal</keyword>
<comment type="caution">
    <text evidence="7">The sequence shown here is derived from an EMBL/GenBank/DDBJ whole genome shotgun (WGS) entry which is preliminary data.</text>
</comment>
<dbReference type="GO" id="GO:0016798">
    <property type="term" value="F:hydrolase activity, acting on glycosyl bonds"/>
    <property type="evidence" value="ECO:0007669"/>
    <property type="project" value="UniProtKB-KW"/>
</dbReference>
<protein>
    <recommendedName>
        <fullName evidence="3">Chitooligosaccharide deacetylase</fullName>
    </recommendedName>
    <alternativeName>
        <fullName evidence="5">Nodulation protein B</fullName>
    </alternativeName>
</protein>